<dbReference type="PhylomeDB" id="A0A0G4GLJ3"/>
<dbReference type="SMART" id="SM00475">
    <property type="entry name" value="53EXOc"/>
    <property type="match status" value="1"/>
</dbReference>
<dbReference type="PANTHER" id="PTHR11081">
    <property type="entry name" value="FLAP ENDONUCLEASE FAMILY MEMBER"/>
    <property type="match status" value="1"/>
</dbReference>
<dbReference type="CDD" id="cd09867">
    <property type="entry name" value="PIN_FEN1"/>
    <property type="match status" value="1"/>
</dbReference>
<dbReference type="InterPro" id="IPR008918">
    <property type="entry name" value="HhH2"/>
</dbReference>
<dbReference type="InterPro" id="IPR019974">
    <property type="entry name" value="XPG_CS"/>
</dbReference>
<evidence type="ECO:0000256" key="17">
    <source>
        <dbReference type="SAM" id="MobiDB-lite"/>
    </source>
</evidence>
<dbReference type="GO" id="GO:0003677">
    <property type="term" value="F:DNA binding"/>
    <property type="evidence" value="ECO:0007669"/>
    <property type="project" value="UniProtKB-UniRule"/>
</dbReference>
<dbReference type="GO" id="GO:0000287">
    <property type="term" value="F:magnesium ion binding"/>
    <property type="evidence" value="ECO:0007669"/>
    <property type="project" value="UniProtKB-UniRule"/>
</dbReference>
<dbReference type="InterPro" id="IPR029060">
    <property type="entry name" value="PIN-like_dom_sf"/>
</dbReference>
<gene>
    <name evidence="21" type="ORF">Vbra_18267</name>
</gene>
<dbReference type="GO" id="GO:0017108">
    <property type="term" value="F:5'-flap endonuclease activity"/>
    <property type="evidence" value="ECO:0007669"/>
    <property type="project" value="UniProtKB-UniRule"/>
</dbReference>
<evidence type="ECO:0000256" key="7">
    <source>
        <dbReference type="ARBA" id="ARBA00022801"/>
    </source>
</evidence>
<keyword evidence="7 16" id="KW-0378">Hydrolase</keyword>
<feature type="domain" description="XPG N-terminal" evidence="20">
    <location>
        <begin position="1"/>
        <end position="117"/>
    </location>
</feature>
<evidence type="ECO:0000259" key="20">
    <source>
        <dbReference type="SMART" id="SM00485"/>
    </source>
</evidence>
<dbReference type="GO" id="GO:0005654">
    <property type="term" value="C:nucleoplasm"/>
    <property type="evidence" value="ECO:0007669"/>
    <property type="project" value="UniProtKB-SubCell"/>
</dbReference>
<comment type="subcellular location">
    <subcellularLocation>
        <location evidence="16">Nucleus</location>
        <location evidence="16">Nucleolus</location>
    </subcellularLocation>
    <subcellularLocation>
        <location evidence="16">Nucleus</location>
        <location evidence="16">Nucleoplasm</location>
    </subcellularLocation>
    <subcellularLocation>
        <location evidence="16">Mitochondrion</location>
    </subcellularLocation>
    <text evidence="16">Resides mostly in the nucleoli and relocalizes to the nucleoplasm upon DNA damage.</text>
</comment>
<feature type="compositionally biased region" description="Basic and acidic residues" evidence="17">
    <location>
        <begin position="372"/>
        <end position="393"/>
    </location>
</feature>
<comment type="cofactor">
    <cofactor evidence="16">
        <name>Mg(2+)</name>
        <dbReference type="ChEBI" id="CHEBI:18420"/>
    </cofactor>
    <text evidence="16">Binds 2 magnesium ions per subunit. They probably participate in the reaction catalyzed by the enzyme. May bind an additional third magnesium ion after substrate binding.</text>
</comment>
<evidence type="ECO:0000256" key="6">
    <source>
        <dbReference type="ARBA" id="ARBA00022763"/>
    </source>
</evidence>
<dbReference type="InterPro" id="IPR006085">
    <property type="entry name" value="XPG_DNA_repair_N"/>
</dbReference>
<dbReference type="SUPFAM" id="SSF88723">
    <property type="entry name" value="PIN domain-like"/>
    <property type="match status" value="1"/>
</dbReference>
<dbReference type="FunFam" id="3.40.50.1010:FF:000016">
    <property type="entry name" value="Flap endonuclease 1"/>
    <property type="match status" value="1"/>
</dbReference>
<evidence type="ECO:0000313" key="21">
    <source>
        <dbReference type="EMBL" id="CEM31007.1"/>
    </source>
</evidence>
<dbReference type="PROSITE" id="PS00841">
    <property type="entry name" value="XPG_1"/>
    <property type="match status" value="1"/>
</dbReference>
<dbReference type="InterPro" id="IPR006086">
    <property type="entry name" value="XPG-I_dom"/>
</dbReference>
<keyword evidence="2 16" id="KW-0235">DNA replication</keyword>
<dbReference type="PRINTS" id="PR00853">
    <property type="entry name" value="XPGRADSUPER"/>
</dbReference>
<keyword evidence="10 16" id="KW-0496">Mitochondrion</keyword>
<reference evidence="21 22" key="1">
    <citation type="submission" date="2014-11" db="EMBL/GenBank/DDBJ databases">
        <authorList>
            <person name="Zhu J."/>
            <person name="Qi W."/>
            <person name="Song R."/>
        </authorList>
    </citation>
    <scope>NUCLEOTIDE SEQUENCE [LARGE SCALE GENOMIC DNA]</scope>
</reference>
<keyword evidence="12 16" id="KW-0539">Nucleus</keyword>
<dbReference type="SMART" id="SM00279">
    <property type="entry name" value="HhH2"/>
    <property type="match status" value="1"/>
</dbReference>
<dbReference type="GO" id="GO:0005739">
    <property type="term" value="C:mitochondrion"/>
    <property type="evidence" value="ECO:0007669"/>
    <property type="project" value="UniProtKB-SubCell"/>
</dbReference>
<dbReference type="GO" id="GO:0043137">
    <property type="term" value="P:DNA replication, removal of RNA primer"/>
    <property type="evidence" value="ECO:0007669"/>
    <property type="project" value="UniProtKB-UniRule"/>
</dbReference>
<evidence type="ECO:0000256" key="5">
    <source>
        <dbReference type="ARBA" id="ARBA00022759"/>
    </source>
</evidence>
<dbReference type="SMART" id="SM00485">
    <property type="entry name" value="XPGN"/>
    <property type="match status" value="1"/>
</dbReference>
<dbReference type="GO" id="GO:0008409">
    <property type="term" value="F:5'-3' exonuclease activity"/>
    <property type="evidence" value="ECO:0007669"/>
    <property type="project" value="UniProtKB-UniRule"/>
</dbReference>
<feature type="domain" description="5'-3' exonuclease" evidence="18">
    <location>
        <begin position="47"/>
        <end position="320"/>
    </location>
</feature>
<evidence type="ECO:0000256" key="2">
    <source>
        <dbReference type="ARBA" id="ARBA00022705"/>
    </source>
</evidence>
<keyword evidence="11 16" id="KW-0234">DNA repair</keyword>
<keyword evidence="1 16" id="KW-0597">Phosphoprotein</keyword>
<dbReference type="OMA" id="MGIPWVQ"/>
<dbReference type="AlphaFoldDB" id="A0A0G4GLJ3"/>
<evidence type="ECO:0000256" key="12">
    <source>
        <dbReference type="ARBA" id="ARBA00023242"/>
    </source>
</evidence>
<evidence type="ECO:0000256" key="10">
    <source>
        <dbReference type="ARBA" id="ARBA00023128"/>
    </source>
</evidence>
<keyword evidence="9 16" id="KW-0460">Magnesium</keyword>
<evidence type="ECO:0000256" key="9">
    <source>
        <dbReference type="ARBA" id="ARBA00022842"/>
    </source>
</evidence>
<proteinExistence type="inferred from homology"/>
<comment type="subunit">
    <text evidence="15">Interacts with PCNA1 and PCNA2. Three molecules of FEN1 bind to one PCNA trimer with each molecule binding to one PCNA monomer. PCNA stimulates the nuclease activity without altering cleavage specificity.</text>
</comment>
<evidence type="ECO:0000256" key="8">
    <source>
        <dbReference type="ARBA" id="ARBA00022839"/>
    </source>
</evidence>
<comment type="similarity">
    <text evidence="14 16">Belongs to the XPG/RAD2 endonuclease family. FEN1 subfamily.</text>
</comment>
<dbReference type="PANTHER" id="PTHR11081:SF9">
    <property type="entry name" value="FLAP ENDONUCLEASE 1"/>
    <property type="match status" value="1"/>
</dbReference>
<dbReference type="GO" id="GO:0005730">
    <property type="term" value="C:nucleolus"/>
    <property type="evidence" value="ECO:0007669"/>
    <property type="project" value="UniProtKB-SubCell"/>
</dbReference>
<keyword evidence="5 16" id="KW-0255">Endonuclease</keyword>
<dbReference type="InterPro" id="IPR006084">
    <property type="entry name" value="XPG/Rad2"/>
</dbReference>
<dbReference type="SUPFAM" id="SSF47807">
    <property type="entry name" value="5' to 3' exonuclease, C-terminal subdomain"/>
    <property type="match status" value="1"/>
</dbReference>
<accession>A0A0G4GLJ3</accession>
<dbReference type="CDD" id="cd09907">
    <property type="entry name" value="H3TH_FEN1-Euk"/>
    <property type="match status" value="1"/>
</dbReference>
<dbReference type="OrthoDB" id="1937206at2759"/>
<keyword evidence="6 16" id="KW-0227">DNA damage</keyword>
<dbReference type="Proteomes" id="UP000041254">
    <property type="component" value="Unassembled WGS sequence"/>
</dbReference>
<evidence type="ECO:0000256" key="1">
    <source>
        <dbReference type="ARBA" id="ARBA00022553"/>
    </source>
</evidence>
<dbReference type="InterPro" id="IPR036279">
    <property type="entry name" value="5-3_exonuclease_C_sf"/>
</dbReference>
<keyword evidence="4 16" id="KW-0479">Metal-binding</keyword>
<evidence type="ECO:0000256" key="16">
    <source>
        <dbReference type="HAMAP-Rule" id="MF_03140"/>
    </source>
</evidence>
<dbReference type="SMART" id="SM00484">
    <property type="entry name" value="XPGI"/>
    <property type="match status" value="1"/>
</dbReference>
<feature type="region of interest" description="Disordered" evidence="17">
    <location>
        <begin position="372"/>
        <end position="443"/>
    </location>
</feature>
<keyword evidence="3 16" id="KW-0540">Nuclease</keyword>
<evidence type="ECO:0000256" key="15">
    <source>
        <dbReference type="ARBA" id="ARBA00063178"/>
    </source>
</evidence>
<protein>
    <recommendedName>
        <fullName evidence="16">Flap endonuclease 1</fullName>
        <shortName evidence="16">FEN-1</shortName>
        <ecNumber evidence="16">3.1.-.-</ecNumber>
    </recommendedName>
    <alternativeName>
        <fullName evidence="16">Flap structure-specific endonuclease 1</fullName>
    </alternativeName>
</protein>
<evidence type="ECO:0000256" key="14">
    <source>
        <dbReference type="ARBA" id="ARBA00034726"/>
    </source>
</evidence>
<evidence type="ECO:0000259" key="18">
    <source>
        <dbReference type="SMART" id="SM00475"/>
    </source>
</evidence>
<evidence type="ECO:0000259" key="19">
    <source>
        <dbReference type="SMART" id="SM00484"/>
    </source>
</evidence>
<keyword evidence="22" id="KW-1185">Reference proteome</keyword>
<keyword evidence="8 16" id="KW-0269">Exonuclease</keyword>
<dbReference type="GO" id="GO:0006284">
    <property type="term" value="P:base-excision repair"/>
    <property type="evidence" value="ECO:0007669"/>
    <property type="project" value="UniProtKB-UniRule"/>
</dbReference>
<dbReference type="InterPro" id="IPR023426">
    <property type="entry name" value="Flap_endonuc"/>
</dbReference>
<dbReference type="Gene3D" id="3.40.50.1010">
    <property type="entry name" value="5'-nuclease"/>
    <property type="match status" value="1"/>
</dbReference>
<dbReference type="Gene3D" id="1.10.150.20">
    <property type="entry name" value="5' to 3' exonuclease, C-terminal subdomain"/>
    <property type="match status" value="1"/>
</dbReference>
<feature type="compositionally biased region" description="Basic and acidic residues" evidence="17">
    <location>
        <begin position="414"/>
        <end position="443"/>
    </location>
</feature>
<dbReference type="Pfam" id="PF00867">
    <property type="entry name" value="XPG_I"/>
    <property type="match status" value="1"/>
</dbReference>
<dbReference type="FunCoup" id="A0A0G4GLJ3">
    <property type="interactions" value="579"/>
</dbReference>
<dbReference type="EC" id="3.1.-.-" evidence="16"/>
<dbReference type="InParanoid" id="A0A0G4GLJ3"/>
<evidence type="ECO:0000256" key="3">
    <source>
        <dbReference type="ARBA" id="ARBA00022722"/>
    </source>
</evidence>
<feature type="domain" description="XPG-I" evidence="19">
    <location>
        <begin position="156"/>
        <end position="230"/>
    </location>
</feature>
<dbReference type="STRING" id="1169540.A0A0G4GLJ3"/>
<evidence type="ECO:0000313" key="22">
    <source>
        <dbReference type="Proteomes" id="UP000041254"/>
    </source>
</evidence>
<organism evidence="21 22">
    <name type="scientific">Vitrella brassicaformis (strain CCMP3155)</name>
    <dbReference type="NCBI Taxonomy" id="1169540"/>
    <lineage>
        <taxon>Eukaryota</taxon>
        <taxon>Sar</taxon>
        <taxon>Alveolata</taxon>
        <taxon>Colpodellida</taxon>
        <taxon>Vitrellaceae</taxon>
        <taxon>Vitrella</taxon>
    </lineage>
</organism>
<comment type="function">
    <text evidence="13 16">Structure-specific nuclease with 5'-flap endonuclease and 5'-3' exonuclease activities involved in DNA replication and repair. During DNA replication, cleaves the 5'-overhanging flap structure that is generated by displacement synthesis when DNA polymerase encounters the 5'-end of a downstream Okazaki fragment. It enters the flap from the 5'-end and then tracks to cleave the flap base, leaving a nick for ligation. Also involved in the long patch base excision repair (LP-BER) pathway, by cleaving within the apurinic/apyrimidinic (AP) site-terminated flap. Acts as a genome stabilization factor that prevents flaps from equilibrating into structures that lead to duplications and deletions. Also possesses 5'-3' exonuclease activity on nicked or gapped double-stranded DNA, and exhibits RNase H activity. Also involved in replication and repair of rDNA and in repairing mitochondrial DNA.</text>
</comment>
<name>A0A0G4GLJ3_VITBC</name>
<evidence type="ECO:0000256" key="11">
    <source>
        <dbReference type="ARBA" id="ARBA00023204"/>
    </source>
</evidence>
<dbReference type="Pfam" id="PF00752">
    <property type="entry name" value="XPG_N"/>
    <property type="match status" value="1"/>
</dbReference>
<evidence type="ECO:0000256" key="4">
    <source>
        <dbReference type="ARBA" id="ARBA00022723"/>
    </source>
</evidence>
<dbReference type="VEuPathDB" id="CryptoDB:Vbra_18267"/>
<sequence length="443" mass="49175">MGIKGLIKFISDAAPRSLKEHEKYDFLMGQKLAIDASMSLYQFMIAIRDGSSGNNPNFSYANLTNESGETTSHIMGMLNRVVKFLEAGIKPVYVFDGAPPRLKSGELLMRSDKRAKAEEDLEAAKEAGDKEEVKKFTGRTVKVTKQHNDDVKHLLKLMGIPIVDAPCEAEAQCAKLAAKGKVYATATDDADALTFGSPTVIRHLNFSEQKDRGNKVHVLTLATVLEDLKLTMDEFIDFCILCGCDYCDSIKGIGPVTAHKLVQQHHSIENIIKHMKKEKGDKFVLPDNFPFEEARNMFKDPQVAEGDELGEFKWADPQYEELKTWLVETHTFNAERVDKIIQRLKKAKSKSGQMRLENFFGAVTVTANPKKEAKELKQRQEAKAKAKQIAKDKAAKRKAAQGTGAAAPKKKAKTDKAEAAAKQDDQQPSHDGDDEPSHGPDDE</sequence>
<dbReference type="HAMAP" id="MF_00614">
    <property type="entry name" value="Fen"/>
    <property type="match status" value="1"/>
</dbReference>
<dbReference type="FunFam" id="1.10.150.20:FF:000009">
    <property type="entry name" value="Flap endonuclease 1"/>
    <property type="match status" value="1"/>
</dbReference>
<dbReference type="EMBL" id="CDMY01000708">
    <property type="protein sequence ID" value="CEM31007.1"/>
    <property type="molecule type" value="Genomic_DNA"/>
</dbReference>
<dbReference type="InterPro" id="IPR002421">
    <property type="entry name" value="5-3_exonuclease"/>
</dbReference>
<evidence type="ECO:0000256" key="13">
    <source>
        <dbReference type="ARBA" id="ARBA00029382"/>
    </source>
</evidence>